<organism evidence="2">
    <name type="scientific">marine metagenome</name>
    <dbReference type="NCBI Taxonomy" id="408172"/>
    <lineage>
        <taxon>unclassified sequences</taxon>
        <taxon>metagenomes</taxon>
        <taxon>ecological metagenomes</taxon>
    </lineage>
</organism>
<dbReference type="AlphaFoldDB" id="A0A382B0D1"/>
<reference evidence="2" key="1">
    <citation type="submission" date="2018-05" db="EMBL/GenBank/DDBJ databases">
        <authorList>
            <person name="Lanie J.A."/>
            <person name="Ng W.-L."/>
            <person name="Kazmierczak K.M."/>
            <person name="Andrzejewski T.M."/>
            <person name="Davidsen T.M."/>
            <person name="Wayne K.J."/>
            <person name="Tettelin H."/>
            <person name="Glass J.I."/>
            <person name="Rusch D."/>
            <person name="Podicherti R."/>
            <person name="Tsui H.-C.T."/>
            <person name="Winkler M.E."/>
        </authorList>
    </citation>
    <scope>NUCLEOTIDE SEQUENCE</scope>
</reference>
<evidence type="ECO:0000313" key="2">
    <source>
        <dbReference type="EMBL" id="SVB06762.1"/>
    </source>
</evidence>
<feature type="compositionally biased region" description="Low complexity" evidence="1">
    <location>
        <begin position="32"/>
        <end position="50"/>
    </location>
</feature>
<evidence type="ECO:0000256" key="1">
    <source>
        <dbReference type="SAM" id="MobiDB-lite"/>
    </source>
</evidence>
<proteinExistence type="predicted"/>
<dbReference type="InterPro" id="IPR011041">
    <property type="entry name" value="Quinoprot_gluc/sorb_DH_b-prop"/>
</dbReference>
<sequence>MTLFASTLATPVGVAAASTVVEAENVGKTLPASASSRTTTRVTTQTSSSTDGFDCEGDRGGWLYQVIWKQAGTGNTFELLRYDVDKEEYTVAASYRSKNVPGDANGDGNPNGLSLDPEGRAYVTYARDKDNKHVDLIQLLPDGTSQVIADISSSGSKDLNAGTYVEENGKPYVIVSNGFANSRGKKVDLTDKTVTDWAPKKGSPFGAKEKNVKDFVWVAEGIKYRGETYNIVGLEMKGTTGNVLLASSDPKVRMVTDTVSAPSDYSGTYGAAFNFKPGGVDSDEPTAVFFSNNENAFLTQLTWDDSDGDADGSFTLGTLGDTEKTTKN</sequence>
<dbReference type="SUPFAM" id="SSF50952">
    <property type="entry name" value="Soluble quinoprotein glucose dehydrogenase"/>
    <property type="match status" value="1"/>
</dbReference>
<feature type="non-terminal residue" evidence="2">
    <location>
        <position position="328"/>
    </location>
</feature>
<feature type="region of interest" description="Disordered" evidence="1">
    <location>
        <begin position="32"/>
        <end position="52"/>
    </location>
</feature>
<accession>A0A382B0D1</accession>
<name>A0A382B0D1_9ZZZZ</name>
<protein>
    <recommendedName>
        <fullName evidence="3">BPP domain-containing protein</fullName>
    </recommendedName>
</protein>
<gene>
    <name evidence="2" type="ORF">METZ01_LOCUS159616</name>
</gene>
<dbReference type="EMBL" id="UINC01027469">
    <property type="protein sequence ID" value="SVB06762.1"/>
    <property type="molecule type" value="Genomic_DNA"/>
</dbReference>
<evidence type="ECO:0008006" key="3">
    <source>
        <dbReference type="Google" id="ProtNLM"/>
    </source>
</evidence>